<dbReference type="Gene3D" id="1.10.443.10">
    <property type="entry name" value="Intergrase catalytic core"/>
    <property type="match status" value="1"/>
</dbReference>
<keyword evidence="3" id="KW-0233">DNA recombination</keyword>
<reference evidence="6 7" key="1">
    <citation type="submission" date="2021-01" db="EMBL/GenBank/DDBJ databases">
        <title>FDA dAtabase for Regulatory Grade micrObial Sequences (FDA-ARGOS): Supporting development and validation of Infectious Disease Dx tests.</title>
        <authorList>
            <person name="Sproer C."/>
            <person name="Gronow S."/>
            <person name="Severitt S."/>
            <person name="Schroder I."/>
            <person name="Tallon L."/>
            <person name="Sadzewicz L."/>
            <person name="Zhao X."/>
            <person name="Boylan J."/>
            <person name="Ott S."/>
            <person name="Bowen H."/>
            <person name="Vavikolanu K."/>
            <person name="Mehta A."/>
            <person name="Aluvathingal J."/>
            <person name="Nadendla S."/>
            <person name="Lowell S."/>
            <person name="Myers T."/>
            <person name="Yan Y."/>
            <person name="Sichtig H."/>
        </authorList>
    </citation>
    <scope>NUCLEOTIDE SEQUENCE [LARGE SCALE GENOMIC DNA]</scope>
    <source>
        <strain evidence="6 7">FDAARGOS_1131</strain>
    </source>
</reference>
<dbReference type="PANTHER" id="PTHR30349">
    <property type="entry name" value="PHAGE INTEGRASE-RELATED"/>
    <property type="match status" value="1"/>
</dbReference>
<dbReference type="Pfam" id="PF00589">
    <property type="entry name" value="Phage_integrase"/>
    <property type="match status" value="1"/>
</dbReference>
<proteinExistence type="inferred from homology"/>
<accession>A0A9Q7EA89</accession>
<dbReference type="InterPro" id="IPR013762">
    <property type="entry name" value="Integrase-like_cat_sf"/>
</dbReference>
<dbReference type="GO" id="GO:0003677">
    <property type="term" value="F:DNA binding"/>
    <property type="evidence" value="ECO:0007669"/>
    <property type="project" value="UniProtKB-KW"/>
</dbReference>
<evidence type="ECO:0000259" key="4">
    <source>
        <dbReference type="Pfam" id="PF00589"/>
    </source>
</evidence>
<gene>
    <name evidence="6" type="ORF">I6I88_11860</name>
</gene>
<keyword evidence="2" id="KW-0238">DNA-binding</keyword>
<evidence type="ECO:0000313" key="6">
    <source>
        <dbReference type="EMBL" id="QQT98909.1"/>
    </source>
</evidence>
<dbReference type="Proteomes" id="UP000596202">
    <property type="component" value="Chromosome"/>
</dbReference>
<sequence length="438" mass="51755">MATVKFLIRGNSDPSILYIRFSHTREIDVFQKTQILINPAHWDSKKEQVKNILSVKNRNEINLKLSELKVFILTEFNNSYIQGEIIDKIWVKDKINEFFNRPASESNFKIKKEEIFFTSFASWWLKEIAPTYKISAKKYMTEITIKHYERTRDLFIEFEHNNQIKIADIDNKILDDFSQYLTKNKQFSTSTVERQISRAKFFCQRAEKMNLKVNKSYRETVYVEQEEIEYKEPYLDHNEINSIFNLKIKDKNIDAIRDNFIIGLWTGLRVSDFLNQLLIDHIQGGFILIKTTKTKQKVAIPLHPQVESILKKWNGLPPKTYDQLFNEEIKNICETAKINNVIIGGKVEIKFDDKTGKNISRKNIGEYKKHELVTSHICRRSFATNHFGKVPNKIIMDVCGWKSERQMLEYIKQTNIESAMVLAEYWEKEIKKLEIEAL</sequence>
<dbReference type="InterPro" id="IPR025269">
    <property type="entry name" value="SAM-like_dom"/>
</dbReference>
<dbReference type="PANTHER" id="PTHR30349:SF64">
    <property type="entry name" value="PROPHAGE INTEGRASE INTD-RELATED"/>
    <property type="match status" value="1"/>
</dbReference>
<dbReference type="InterPro" id="IPR050090">
    <property type="entry name" value="Tyrosine_recombinase_XerCD"/>
</dbReference>
<dbReference type="GO" id="GO:0015074">
    <property type="term" value="P:DNA integration"/>
    <property type="evidence" value="ECO:0007669"/>
    <property type="project" value="InterPro"/>
</dbReference>
<dbReference type="GO" id="GO:0006310">
    <property type="term" value="P:DNA recombination"/>
    <property type="evidence" value="ECO:0007669"/>
    <property type="project" value="UniProtKB-KW"/>
</dbReference>
<dbReference type="InterPro" id="IPR011010">
    <property type="entry name" value="DNA_brk_join_enz"/>
</dbReference>
<organism evidence="6 7">
    <name type="scientific">Myroides odoratus</name>
    <name type="common">Flavobacterium odoratum</name>
    <dbReference type="NCBI Taxonomy" id="256"/>
    <lineage>
        <taxon>Bacteria</taxon>
        <taxon>Pseudomonadati</taxon>
        <taxon>Bacteroidota</taxon>
        <taxon>Flavobacteriia</taxon>
        <taxon>Flavobacteriales</taxon>
        <taxon>Flavobacteriaceae</taxon>
        <taxon>Myroides</taxon>
    </lineage>
</organism>
<dbReference type="InterPro" id="IPR010998">
    <property type="entry name" value="Integrase_recombinase_N"/>
</dbReference>
<dbReference type="Gene3D" id="1.10.150.130">
    <property type="match status" value="1"/>
</dbReference>
<dbReference type="SUPFAM" id="SSF56349">
    <property type="entry name" value="DNA breaking-rejoining enzymes"/>
    <property type="match status" value="1"/>
</dbReference>
<evidence type="ECO:0000313" key="7">
    <source>
        <dbReference type="Proteomes" id="UP000596202"/>
    </source>
</evidence>
<feature type="domain" description="Phage integrase SAM-like" evidence="5">
    <location>
        <begin position="141"/>
        <end position="218"/>
    </location>
</feature>
<evidence type="ECO:0000259" key="5">
    <source>
        <dbReference type="Pfam" id="PF13102"/>
    </source>
</evidence>
<dbReference type="InterPro" id="IPR002104">
    <property type="entry name" value="Integrase_catalytic"/>
</dbReference>
<evidence type="ECO:0000256" key="2">
    <source>
        <dbReference type="ARBA" id="ARBA00023125"/>
    </source>
</evidence>
<feature type="domain" description="Tyr recombinase" evidence="4">
    <location>
        <begin position="234"/>
        <end position="413"/>
    </location>
</feature>
<dbReference type="OrthoDB" id="1493636at2"/>
<dbReference type="Pfam" id="PF13102">
    <property type="entry name" value="Phage_int_SAM_5"/>
    <property type="match status" value="1"/>
</dbReference>
<dbReference type="EMBL" id="CP068108">
    <property type="protein sequence ID" value="QQT98909.1"/>
    <property type="molecule type" value="Genomic_DNA"/>
</dbReference>
<name>A0A9Q7EA89_MYROD</name>
<evidence type="ECO:0000256" key="1">
    <source>
        <dbReference type="ARBA" id="ARBA00008857"/>
    </source>
</evidence>
<dbReference type="GeneID" id="93528358"/>
<comment type="similarity">
    <text evidence="1">Belongs to the 'phage' integrase family.</text>
</comment>
<protein>
    <submittedName>
        <fullName evidence="6">Tyrosine-type recombinase/integrase</fullName>
    </submittedName>
</protein>
<evidence type="ECO:0000256" key="3">
    <source>
        <dbReference type="ARBA" id="ARBA00023172"/>
    </source>
</evidence>
<dbReference type="AlphaFoldDB" id="A0A9Q7EA89"/>
<dbReference type="RefSeq" id="WP_002986237.1">
    <property type="nucleotide sequence ID" value="NZ_CP068108.1"/>
</dbReference>